<evidence type="ECO:0000313" key="3">
    <source>
        <dbReference type="Proteomes" id="UP000294847"/>
    </source>
</evidence>
<gene>
    <name evidence="2" type="ORF">PoMZ_12641</name>
</gene>
<feature type="non-terminal residue" evidence="2">
    <location>
        <position position="1"/>
    </location>
</feature>
<evidence type="ECO:0000256" key="1">
    <source>
        <dbReference type="SAM" id="MobiDB-lite"/>
    </source>
</evidence>
<feature type="non-terminal residue" evidence="2">
    <location>
        <position position="306"/>
    </location>
</feature>
<dbReference type="EMBL" id="CP034210">
    <property type="protein sequence ID" value="QBZ65678.1"/>
    <property type="molecule type" value="Genomic_DNA"/>
</dbReference>
<evidence type="ECO:0000313" key="2">
    <source>
        <dbReference type="EMBL" id="QBZ65678.1"/>
    </source>
</evidence>
<reference evidence="2 3" key="1">
    <citation type="journal article" date="2019" name="Mol. Biol. Evol.">
        <title>Blast fungal genomes show frequent chromosomal changes, gene gains and losses, and effector gene turnover.</title>
        <authorList>
            <person name="Gomez Luciano L.B."/>
            <person name="Jason Tsai I."/>
            <person name="Chuma I."/>
            <person name="Tosa Y."/>
            <person name="Chen Y.H."/>
            <person name="Li J.Y."/>
            <person name="Li M.Y."/>
            <person name="Jade Lu M.Y."/>
            <person name="Nakayashiki H."/>
            <person name="Li W.H."/>
        </authorList>
    </citation>
    <scope>NUCLEOTIDE SEQUENCE [LARGE SCALE GENOMIC DNA]</scope>
    <source>
        <strain evidence="2">MZ5-1-6</strain>
    </source>
</reference>
<dbReference type="Proteomes" id="UP000294847">
    <property type="component" value="Chromosome 7"/>
</dbReference>
<protein>
    <submittedName>
        <fullName evidence="2">Uncharacterized protein</fullName>
    </submittedName>
</protein>
<proteinExistence type="predicted"/>
<feature type="region of interest" description="Disordered" evidence="1">
    <location>
        <begin position="159"/>
        <end position="192"/>
    </location>
</feature>
<accession>A0A4V1C852</accession>
<name>A0A4V1C852_PYROR</name>
<sequence length="306" mass="33430">SPRNDSSRRGPGVTTDGVQVVRNPHKGVRCCKARRGKGGIMAHALRWLKLGSLARINGCRSMDARETRSRANVSLHDVKPSSSLILCYVLAGCLSWTTGDEAQEHRAHQLGGQSFSYTATTSKGTSGGERRPPVLKWSERTGDENREIFRGSVQFLESRASQVDENKEGSQKYPWSHQIEGMEGPGSDSTHSSRYGLRMAVRWIGNRKSTGKARDLLGQNARCYFPVDPQKAETGTTRLGVDGVRGGPVDARPCVDEERKKMYVMSGRGLGENGGQGPFAASLTMNKQLPSFSGTFHWHDGAAPWG</sequence>
<dbReference type="AlphaFoldDB" id="A0A4V1C852"/>
<organism evidence="2 3">
    <name type="scientific">Pyricularia oryzae</name>
    <name type="common">Rice blast fungus</name>
    <name type="synonym">Magnaporthe oryzae</name>
    <dbReference type="NCBI Taxonomy" id="318829"/>
    <lineage>
        <taxon>Eukaryota</taxon>
        <taxon>Fungi</taxon>
        <taxon>Dikarya</taxon>
        <taxon>Ascomycota</taxon>
        <taxon>Pezizomycotina</taxon>
        <taxon>Sordariomycetes</taxon>
        <taxon>Sordariomycetidae</taxon>
        <taxon>Magnaporthales</taxon>
        <taxon>Pyriculariaceae</taxon>
        <taxon>Pyricularia</taxon>
    </lineage>
</organism>